<dbReference type="Pfam" id="PF02801">
    <property type="entry name" value="Ketoacyl-synt_C"/>
    <property type="match status" value="1"/>
</dbReference>
<dbReference type="PROSITE" id="PS52004">
    <property type="entry name" value="KS3_2"/>
    <property type="match status" value="1"/>
</dbReference>
<evidence type="ECO:0000256" key="3">
    <source>
        <dbReference type="RuleBase" id="RU003694"/>
    </source>
</evidence>
<dbReference type="InterPro" id="IPR050091">
    <property type="entry name" value="PKS_NRPS_Biosynth_Enz"/>
</dbReference>
<dbReference type="Gene3D" id="3.40.47.10">
    <property type="match status" value="1"/>
</dbReference>
<dbReference type="InterPro" id="IPR014031">
    <property type="entry name" value="Ketoacyl_synth_C"/>
</dbReference>
<dbReference type="Proteomes" id="UP001218218">
    <property type="component" value="Unassembled WGS sequence"/>
</dbReference>
<name>A0AAD7AN77_9AGAR</name>
<dbReference type="AlphaFoldDB" id="A0AAD7AN77"/>
<keyword evidence="1" id="KW-0596">Phosphopantetheine</keyword>
<feature type="domain" description="Ketosynthase family 3 (KS3)" evidence="4">
    <location>
        <begin position="1"/>
        <end position="305"/>
    </location>
</feature>
<evidence type="ECO:0000313" key="6">
    <source>
        <dbReference type="Proteomes" id="UP001218218"/>
    </source>
</evidence>
<dbReference type="InterPro" id="IPR020841">
    <property type="entry name" value="PKS_Beta-ketoAc_synthase_dom"/>
</dbReference>
<evidence type="ECO:0000256" key="1">
    <source>
        <dbReference type="ARBA" id="ARBA00022450"/>
    </source>
</evidence>
<keyword evidence="6" id="KW-1185">Reference proteome</keyword>
<keyword evidence="3" id="KW-0808">Transferase</keyword>
<dbReference type="SUPFAM" id="SSF53901">
    <property type="entry name" value="Thiolase-like"/>
    <property type="match status" value="1"/>
</dbReference>
<evidence type="ECO:0000313" key="5">
    <source>
        <dbReference type="EMBL" id="KAJ7363859.1"/>
    </source>
</evidence>
<evidence type="ECO:0000259" key="4">
    <source>
        <dbReference type="PROSITE" id="PS52004"/>
    </source>
</evidence>
<organism evidence="5 6">
    <name type="scientific">Mycena albidolilacea</name>
    <dbReference type="NCBI Taxonomy" id="1033008"/>
    <lineage>
        <taxon>Eukaryota</taxon>
        <taxon>Fungi</taxon>
        <taxon>Dikarya</taxon>
        <taxon>Basidiomycota</taxon>
        <taxon>Agaricomycotina</taxon>
        <taxon>Agaricomycetes</taxon>
        <taxon>Agaricomycetidae</taxon>
        <taxon>Agaricales</taxon>
        <taxon>Marasmiineae</taxon>
        <taxon>Mycenaceae</taxon>
        <taxon>Mycena</taxon>
    </lineage>
</organism>
<accession>A0AAD7AN77</accession>
<dbReference type="GO" id="GO:0006633">
    <property type="term" value="P:fatty acid biosynthetic process"/>
    <property type="evidence" value="ECO:0007669"/>
    <property type="project" value="TreeGrafter"/>
</dbReference>
<sequence>MPETHGCNRKIAIVASWFGPGPGQVCVDTGSFLKDIDLFDNLEFGLSVNEARTMAPATRKLIENSFLALMDSGIDYRNKNVGCYMSANPGDLMTVSEPDEFDALGSFANSPAMVANKVSYILDLLGPSVPTDTACSSTATATHLAVQALHFGDCEAAVVGGCQLNHRFMDWIAYSQGSLLAPNGKCKPFDAAADGFARAEGCVVVVLKRLEDAVRDKDHIYATILSTAVNASGSRAPAGAPVAERQRDAMLEAFRRADRHPKDVDYVELHATGTAKGDPTETNWVGESFHRDRELIIGSVKGNIG</sequence>
<reference evidence="5" key="1">
    <citation type="submission" date="2023-03" db="EMBL/GenBank/DDBJ databases">
        <title>Massive genome expansion in bonnet fungi (Mycena s.s.) driven by repeated elements and novel gene families across ecological guilds.</title>
        <authorList>
            <consortium name="Lawrence Berkeley National Laboratory"/>
            <person name="Harder C.B."/>
            <person name="Miyauchi S."/>
            <person name="Viragh M."/>
            <person name="Kuo A."/>
            <person name="Thoen E."/>
            <person name="Andreopoulos B."/>
            <person name="Lu D."/>
            <person name="Skrede I."/>
            <person name="Drula E."/>
            <person name="Henrissat B."/>
            <person name="Morin E."/>
            <person name="Kohler A."/>
            <person name="Barry K."/>
            <person name="LaButti K."/>
            <person name="Morin E."/>
            <person name="Salamov A."/>
            <person name="Lipzen A."/>
            <person name="Mereny Z."/>
            <person name="Hegedus B."/>
            <person name="Baldrian P."/>
            <person name="Stursova M."/>
            <person name="Weitz H."/>
            <person name="Taylor A."/>
            <person name="Grigoriev I.V."/>
            <person name="Nagy L.G."/>
            <person name="Martin F."/>
            <person name="Kauserud H."/>
        </authorList>
    </citation>
    <scope>NUCLEOTIDE SEQUENCE</scope>
    <source>
        <strain evidence="5">CBHHK002</strain>
    </source>
</reference>
<comment type="similarity">
    <text evidence="3">Belongs to the thiolase-like superfamily. Beta-ketoacyl-ACP synthases family.</text>
</comment>
<dbReference type="InterPro" id="IPR016039">
    <property type="entry name" value="Thiolase-like"/>
</dbReference>
<dbReference type="GO" id="GO:0004312">
    <property type="term" value="F:fatty acid synthase activity"/>
    <property type="evidence" value="ECO:0007669"/>
    <property type="project" value="TreeGrafter"/>
</dbReference>
<dbReference type="PANTHER" id="PTHR43775">
    <property type="entry name" value="FATTY ACID SYNTHASE"/>
    <property type="match status" value="1"/>
</dbReference>
<keyword evidence="2" id="KW-0597">Phosphoprotein</keyword>
<comment type="caution">
    <text evidence="5">The sequence shown here is derived from an EMBL/GenBank/DDBJ whole genome shotgun (WGS) entry which is preliminary data.</text>
</comment>
<gene>
    <name evidence="5" type="ORF">DFH08DRAFT_910265</name>
</gene>
<dbReference type="EMBL" id="JARIHO010000003">
    <property type="protein sequence ID" value="KAJ7363859.1"/>
    <property type="molecule type" value="Genomic_DNA"/>
</dbReference>
<dbReference type="CDD" id="cd00833">
    <property type="entry name" value="PKS"/>
    <property type="match status" value="1"/>
</dbReference>
<protein>
    <submittedName>
        <fullName evidence="5">Thiolase-like protein</fullName>
    </submittedName>
</protein>
<dbReference type="Pfam" id="PF00109">
    <property type="entry name" value="ketoacyl-synt"/>
    <property type="match status" value="1"/>
</dbReference>
<evidence type="ECO:0000256" key="2">
    <source>
        <dbReference type="ARBA" id="ARBA00022553"/>
    </source>
</evidence>
<proteinExistence type="inferred from homology"/>
<dbReference type="SMART" id="SM00825">
    <property type="entry name" value="PKS_KS"/>
    <property type="match status" value="1"/>
</dbReference>
<dbReference type="PANTHER" id="PTHR43775:SF37">
    <property type="entry name" value="SI:DKEY-61P9.11"/>
    <property type="match status" value="1"/>
</dbReference>
<dbReference type="InterPro" id="IPR014030">
    <property type="entry name" value="Ketoacyl_synth_N"/>
</dbReference>